<accession>A0A0R0AIV4</accession>
<reference evidence="2 3" key="1">
    <citation type="submission" date="2015-10" db="EMBL/GenBank/DDBJ databases">
        <title>Genome sequencing and analysis of members of genus Stenotrophomonas.</title>
        <authorList>
            <person name="Patil P.P."/>
            <person name="Midha S."/>
            <person name="Patil P.B."/>
        </authorList>
    </citation>
    <scope>NUCLEOTIDE SEQUENCE [LARGE SCALE GENOMIC DNA]</scope>
    <source>
        <strain evidence="2 3">JCM 9942</strain>
    </source>
</reference>
<protein>
    <recommendedName>
        <fullName evidence="1">Surface lipoprotein assembly modifier C-terminal domain-containing protein</fullName>
    </recommendedName>
</protein>
<organism evidence="2 3">
    <name type="scientific">Stenotrophomonas pictorum JCM 9942</name>
    <dbReference type="NCBI Taxonomy" id="1236960"/>
    <lineage>
        <taxon>Bacteria</taxon>
        <taxon>Pseudomonadati</taxon>
        <taxon>Pseudomonadota</taxon>
        <taxon>Gammaproteobacteria</taxon>
        <taxon>Lysobacterales</taxon>
        <taxon>Lysobacteraceae</taxon>
        <taxon>Stenotrophomonas</taxon>
    </lineage>
</organism>
<dbReference type="EMBL" id="LLXS01000004">
    <property type="protein sequence ID" value="KRG45126.1"/>
    <property type="molecule type" value="Genomic_DNA"/>
</dbReference>
<evidence type="ECO:0000313" key="3">
    <source>
        <dbReference type="Proteomes" id="UP000050836"/>
    </source>
</evidence>
<proteinExistence type="predicted"/>
<gene>
    <name evidence="2" type="ORF">ARC78_02760</name>
</gene>
<name>A0A0R0AIV4_9GAMM</name>
<evidence type="ECO:0000259" key="1">
    <source>
        <dbReference type="Pfam" id="PF04575"/>
    </source>
</evidence>
<feature type="domain" description="Surface lipoprotein assembly modifier C-terminal" evidence="1">
    <location>
        <begin position="155"/>
        <end position="361"/>
    </location>
</feature>
<dbReference type="Gene3D" id="1.25.40.10">
    <property type="entry name" value="Tetratricopeptide repeat domain"/>
    <property type="match status" value="1"/>
</dbReference>
<keyword evidence="3" id="KW-1185">Reference proteome</keyword>
<dbReference type="Pfam" id="PF04575">
    <property type="entry name" value="SlipAM"/>
    <property type="match status" value="1"/>
</dbReference>
<dbReference type="InterPro" id="IPR011990">
    <property type="entry name" value="TPR-like_helical_dom_sf"/>
</dbReference>
<dbReference type="Proteomes" id="UP000050836">
    <property type="component" value="Unassembled WGS sequence"/>
</dbReference>
<dbReference type="SUPFAM" id="SSF48452">
    <property type="entry name" value="TPR-like"/>
    <property type="match status" value="1"/>
</dbReference>
<sequence length="449" mass="49887">MLAAALCCVSTGPSWAQHRSYNLPPSVPAAEVPQLEEQRRALFQKILANPADVDTGFAYAVLSTRVGDYEAAIGTYERLLVQHPATPRLQLELAALYFRLGAYPQARTLFDAVLARTDTPEPVRIKVEGYLAVIDAGKRQRSGFSGRVMLGSRWESNANAAPDVNSISLNGLDFLLSPESRAASDLSGQLGANLRYRHLLSRHGDRLDVSLGGSGNRYRELDRLDSQVLELRVGADFSLSRLGLRDARLSLSAVTGQMWLQGARYMQSDGLALAYRQPVGREAALAVNLDYRDEHYTPPPAQASAAEFSGQRYRASVSYTRQHAADWQWVIGPGVERREARAGYNAYWEPRLTAGLSHRFAAPVAAGQQSWTLALLGQVGRRRNDAPMPVVDRRHVQKGNELMLQLVQTVPLRDSTELQFFAGWRTVHSNYQIRDYSNRFVGFLLTQSF</sequence>
<dbReference type="InterPro" id="IPR007655">
    <property type="entry name" value="Slam_C"/>
</dbReference>
<dbReference type="Pfam" id="PF13432">
    <property type="entry name" value="TPR_16"/>
    <property type="match status" value="1"/>
</dbReference>
<comment type="caution">
    <text evidence="2">The sequence shown here is derived from an EMBL/GenBank/DDBJ whole genome shotgun (WGS) entry which is preliminary data.</text>
</comment>
<evidence type="ECO:0000313" key="2">
    <source>
        <dbReference type="EMBL" id="KRG45126.1"/>
    </source>
</evidence>
<dbReference type="AlphaFoldDB" id="A0A0R0AIV4"/>